<accession>A0AAN6J6A8</accession>
<evidence type="ECO:0000313" key="4">
    <source>
        <dbReference type="Proteomes" id="UP001168146"/>
    </source>
</evidence>
<dbReference type="AlphaFoldDB" id="A0AAN6J6A8"/>
<feature type="region of interest" description="Disordered" evidence="1">
    <location>
        <begin position="1"/>
        <end position="39"/>
    </location>
</feature>
<dbReference type="Proteomes" id="UP001168146">
    <property type="component" value="Unassembled WGS sequence"/>
</dbReference>
<dbReference type="CDD" id="cd09917">
    <property type="entry name" value="F-box_SF"/>
    <property type="match status" value="1"/>
</dbReference>
<feature type="domain" description="F-box" evidence="2">
    <location>
        <begin position="37"/>
        <end position="86"/>
    </location>
</feature>
<dbReference type="Pfam" id="PF00646">
    <property type="entry name" value="F-box"/>
    <property type="match status" value="1"/>
</dbReference>
<gene>
    <name evidence="3" type="ORF">LTR82_011062</name>
</gene>
<feature type="compositionally biased region" description="Basic and acidic residues" evidence="1">
    <location>
        <begin position="555"/>
        <end position="570"/>
    </location>
</feature>
<evidence type="ECO:0000313" key="3">
    <source>
        <dbReference type="EMBL" id="KAK0318072.1"/>
    </source>
</evidence>
<proteinExistence type="predicted"/>
<protein>
    <recommendedName>
        <fullName evidence="2">F-box domain-containing protein</fullName>
    </recommendedName>
</protein>
<dbReference type="PROSITE" id="PS50181">
    <property type="entry name" value="FBOX"/>
    <property type="match status" value="1"/>
</dbReference>
<feature type="region of interest" description="Disordered" evidence="1">
    <location>
        <begin position="499"/>
        <end position="570"/>
    </location>
</feature>
<feature type="compositionally biased region" description="Acidic residues" evidence="1">
    <location>
        <begin position="500"/>
        <end position="554"/>
    </location>
</feature>
<sequence length="570" mass="63628">MSERQVRSAPRPSTPSSSTSIAAQHEGVPTTPTMAASSPMLDLPPELLIRVSDHLTTVELGNFRRTCKHVETVLFDTFAKEFFSKRQFMIEQPSLQALIDISNHPTLSKRLTEVIISTDAFDHSSTPWGHKGQRVFLEAGYVTRELLLHTGQARDMLVEAFSKLPNLRTVGLRDYAGKGRRRDGEAARWRSWGWNWSGENTAENGGYCVGLSPALILPVVIYSLGLARAKPSNVEVFLRSHLKLSPASFSVGDGYMLPAIGPVLAGLQTLMLHVCGGEDGGGFPQGYDAWTQAPLKRFLRHTKALETLRLNLEQHDLFGDAILKWLGEPVPIAPHVIEGPTIDVSPLSLSKLRNLDLGMLSTEITTLIKVVAKFDLISINLWKVHLLLKDFDESADDTSPWATFFETLADTLQSSTRLQRFSVGYARQPARLETIPPRHFDENVLFAPSGDPGDRRQINAEEKVSYRAEYGSNVKQWLKDVAARTWVMKIFPYGMRIDREDDNEDADENEGDDGDDDEDQEEDDDGEGVDVEEGDDDGDEDEQGDNGGEYDEAENFLKKPWEAHDHLLED</sequence>
<feature type="compositionally biased region" description="Low complexity" evidence="1">
    <location>
        <begin position="7"/>
        <end position="23"/>
    </location>
</feature>
<evidence type="ECO:0000259" key="2">
    <source>
        <dbReference type="PROSITE" id="PS50181"/>
    </source>
</evidence>
<dbReference type="EMBL" id="JASUXU010000039">
    <property type="protein sequence ID" value="KAK0318072.1"/>
    <property type="molecule type" value="Genomic_DNA"/>
</dbReference>
<evidence type="ECO:0000256" key="1">
    <source>
        <dbReference type="SAM" id="MobiDB-lite"/>
    </source>
</evidence>
<name>A0AAN6J6A8_9PEZI</name>
<comment type="caution">
    <text evidence="3">The sequence shown here is derived from an EMBL/GenBank/DDBJ whole genome shotgun (WGS) entry which is preliminary data.</text>
</comment>
<dbReference type="InterPro" id="IPR036047">
    <property type="entry name" value="F-box-like_dom_sf"/>
</dbReference>
<reference evidence="3" key="1">
    <citation type="submission" date="2021-12" db="EMBL/GenBank/DDBJ databases">
        <title>Black yeast isolated from Biological Soil Crust.</title>
        <authorList>
            <person name="Kurbessoian T."/>
        </authorList>
    </citation>
    <scope>NUCLEOTIDE SEQUENCE</scope>
    <source>
        <strain evidence="3">CCFEE 5208</strain>
    </source>
</reference>
<organism evidence="3 4">
    <name type="scientific">Friedmanniomyces endolithicus</name>
    <dbReference type="NCBI Taxonomy" id="329885"/>
    <lineage>
        <taxon>Eukaryota</taxon>
        <taxon>Fungi</taxon>
        <taxon>Dikarya</taxon>
        <taxon>Ascomycota</taxon>
        <taxon>Pezizomycotina</taxon>
        <taxon>Dothideomycetes</taxon>
        <taxon>Dothideomycetidae</taxon>
        <taxon>Mycosphaerellales</taxon>
        <taxon>Teratosphaeriaceae</taxon>
        <taxon>Friedmanniomyces</taxon>
    </lineage>
</organism>
<dbReference type="SUPFAM" id="SSF81383">
    <property type="entry name" value="F-box domain"/>
    <property type="match status" value="1"/>
</dbReference>
<dbReference type="InterPro" id="IPR001810">
    <property type="entry name" value="F-box_dom"/>
</dbReference>